<dbReference type="AlphaFoldDB" id="A0A9X3S8S1"/>
<comment type="caution">
    <text evidence="2">The sequence shown here is derived from an EMBL/GenBank/DDBJ whole genome shotgun (WGS) entry which is preliminary data.</text>
</comment>
<evidence type="ECO:0008006" key="4">
    <source>
        <dbReference type="Google" id="ProtNLM"/>
    </source>
</evidence>
<keyword evidence="1" id="KW-0732">Signal</keyword>
<name>A0A9X3S8S1_9ACTN</name>
<feature type="chain" id="PRO_5040957671" description="Ig-like domain-containing protein" evidence="1">
    <location>
        <begin position="21"/>
        <end position="389"/>
    </location>
</feature>
<accession>A0A9X3S8S1</accession>
<gene>
    <name evidence="2" type="ORF">OJ997_16060</name>
</gene>
<feature type="signal peptide" evidence="1">
    <location>
        <begin position="1"/>
        <end position="20"/>
    </location>
</feature>
<organism evidence="2 3">
    <name type="scientific">Solirubrobacter phytolaccae</name>
    <dbReference type="NCBI Taxonomy" id="1404360"/>
    <lineage>
        <taxon>Bacteria</taxon>
        <taxon>Bacillati</taxon>
        <taxon>Actinomycetota</taxon>
        <taxon>Thermoleophilia</taxon>
        <taxon>Solirubrobacterales</taxon>
        <taxon>Solirubrobacteraceae</taxon>
        <taxon>Solirubrobacter</taxon>
    </lineage>
</organism>
<dbReference type="EMBL" id="JAPDDP010000027">
    <property type="protein sequence ID" value="MDA0181818.1"/>
    <property type="molecule type" value="Genomic_DNA"/>
</dbReference>
<evidence type="ECO:0000313" key="2">
    <source>
        <dbReference type="EMBL" id="MDA0181818.1"/>
    </source>
</evidence>
<protein>
    <recommendedName>
        <fullName evidence="4">Ig-like domain-containing protein</fullName>
    </recommendedName>
</protein>
<proteinExistence type="predicted"/>
<sequence>MLRIVLVLLALLLLPAPAYAQWEWSVPRAPGGSGLTVGNVGCTKQRTCSLVAADARGTYVLSTADLAATSRWKRVETLGPPGIATDIDCTRGDTPFCAVAGGNGPLTLWLSNAWDPLSVPIERRAADRVRVACASDRLCAVGADGLAVWTPDAWTVIDPDPVTALACASSGVCAAADATGEVLISTRPSSPASWRRYRVERPFTILACTFVGCVGADGTHTYGIIQFEPSTWITRTAPPGLATIGCAPRAFCVATTTDGAILLSRGLGNYEPSRTPSGPFHDATCVVSSHLCVATTPTAVMVGSRAPQLVVDYDYDRHRRGRRAIEVRLYNAVPGSRVTIDGRRYRADEDGDVILSGYKLVRPGTRVRATARATGLAGIEHRLTDTLTA</sequence>
<reference evidence="2" key="1">
    <citation type="submission" date="2022-10" db="EMBL/GenBank/DDBJ databases">
        <title>The WGS of Solirubrobacter phytolaccae KCTC 29190.</title>
        <authorList>
            <person name="Jiang Z."/>
        </authorList>
    </citation>
    <scope>NUCLEOTIDE SEQUENCE</scope>
    <source>
        <strain evidence="2">KCTC 29190</strain>
    </source>
</reference>
<dbReference type="Proteomes" id="UP001147653">
    <property type="component" value="Unassembled WGS sequence"/>
</dbReference>
<evidence type="ECO:0000313" key="3">
    <source>
        <dbReference type="Proteomes" id="UP001147653"/>
    </source>
</evidence>
<dbReference type="RefSeq" id="WP_270026171.1">
    <property type="nucleotide sequence ID" value="NZ_JAPDDP010000027.1"/>
</dbReference>
<evidence type="ECO:0000256" key="1">
    <source>
        <dbReference type="SAM" id="SignalP"/>
    </source>
</evidence>
<keyword evidence="3" id="KW-1185">Reference proteome</keyword>